<accession>A0A137NRG8</accession>
<evidence type="ECO:0000256" key="1">
    <source>
        <dbReference type="ARBA" id="ARBA00004123"/>
    </source>
</evidence>
<organism evidence="12 13">
    <name type="scientific">Conidiobolus coronatus (strain ATCC 28846 / CBS 209.66 / NRRL 28638)</name>
    <name type="common">Delacroixia coronata</name>
    <dbReference type="NCBI Taxonomy" id="796925"/>
    <lineage>
        <taxon>Eukaryota</taxon>
        <taxon>Fungi</taxon>
        <taxon>Fungi incertae sedis</taxon>
        <taxon>Zoopagomycota</taxon>
        <taxon>Entomophthoromycotina</taxon>
        <taxon>Entomophthoromycetes</taxon>
        <taxon>Entomophthorales</taxon>
        <taxon>Ancylistaceae</taxon>
        <taxon>Conidiobolus</taxon>
    </lineage>
</organism>
<dbReference type="Pfam" id="PF00096">
    <property type="entry name" value="zf-C2H2"/>
    <property type="match status" value="2"/>
</dbReference>
<evidence type="ECO:0000313" key="13">
    <source>
        <dbReference type="Proteomes" id="UP000070444"/>
    </source>
</evidence>
<keyword evidence="3" id="KW-0677">Repeat</keyword>
<reference evidence="12 13" key="1">
    <citation type="journal article" date="2015" name="Genome Biol. Evol.">
        <title>Phylogenomic analyses indicate that early fungi evolved digesting cell walls of algal ancestors of land plants.</title>
        <authorList>
            <person name="Chang Y."/>
            <person name="Wang S."/>
            <person name="Sekimoto S."/>
            <person name="Aerts A.L."/>
            <person name="Choi C."/>
            <person name="Clum A."/>
            <person name="LaButti K.M."/>
            <person name="Lindquist E.A."/>
            <person name="Yee Ngan C."/>
            <person name="Ohm R.A."/>
            <person name="Salamov A.A."/>
            <person name="Grigoriev I.V."/>
            <person name="Spatafora J.W."/>
            <person name="Berbee M.L."/>
        </authorList>
    </citation>
    <scope>NUCLEOTIDE SEQUENCE [LARGE SCALE GENOMIC DNA]</scope>
    <source>
        <strain evidence="12 13">NRRL 28638</strain>
    </source>
</reference>
<dbReference type="FunFam" id="3.30.160.60:FF:001102">
    <property type="entry name" value="Transcription factor IIIA"/>
    <property type="match status" value="1"/>
</dbReference>
<keyword evidence="8" id="KW-0539">Nucleus</keyword>
<sequence>SKRYRCNICGKGFSRPSSLTTHTYSHTGEKPFKCTVEGCGRQFSVVSNLRRHGKV</sequence>
<comment type="subcellular location">
    <subcellularLocation>
        <location evidence="1">Nucleus</location>
    </subcellularLocation>
</comment>
<evidence type="ECO:0000256" key="2">
    <source>
        <dbReference type="ARBA" id="ARBA00022723"/>
    </source>
</evidence>
<proteinExistence type="inferred from homology"/>
<feature type="domain" description="C2H2-type" evidence="11">
    <location>
        <begin position="4"/>
        <end position="31"/>
    </location>
</feature>
<dbReference type="InterPro" id="IPR013087">
    <property type="entry name" value="Znf_C2H2_type"/>
</dbReference>
<dbReference type="GO" id="GO:0008270">
    <property type="term" value="F:zinc ion binding"/>
    <property type="evidence" value="ECO:0007669"/>
    <property type="project" value="UniProtKB-KW"/>
</dbReference>
<dbReference type="EMBL" id="KQ964905">
    <property type="protein sequence ID" value="KXN65341.1"/>
    <property type="molecule type" value="Genomic_DNA"/>
</dbReference>
<gene>
    <name evidence="12" type="ORF">CONCODRAFT_31470</name>
</gene>
<evidence type="ECO:0000256" key="7">
    <source>
        <dbReference type="ARBA" id="ARBA00023163"/>
    </source>
</evidence>
<evidence type="ECO:0000256" key="4">
    <source>
        <dbReference type="ARBA" id="ARBA00022771"/>
    </source>
</evidence>
<evidence type="ECO:0000256" key="10">
    <source>
        <dbReference type="PROSITE-ProRule" id="PRU00042"/>
    </source>
</evidence>
<dbReference type="GO" id="GO:0000981">
    <property type="term" value="F:DNA-binding transcription factor activity, RNA polymerase II-specific"/>
    <property type="evidence" value="ECO:0007669"/>
    <property type="project" value="TreeGrafter"/>
</dbReference>
<evidence type="ECO:0000313" key="12">
    <source>
        <dbReference type="EMBL" id="KXN65341.1"/>
    </source>
</evidence>
<keyword evidence="6" id="KW-0805">Transcription regulation</keyword>
<evidence type="ECO:0000256" key="9">
    <source>
        <dbReference type="ARBA" id="ARBA00038474"/>
    </source>
</evidence>
<keyword evidence="4 10" id="KW-0863">Zinc-finger</keyword>
<dbReference type="InterPro" id="IPR036236">
    <property type="entry name" value="Znf_C2H2_sf"/>
</dbReference>
<feature type="non-terminal residue" evidence="12">
    <location>
        <position position="55"/>
    </location>
</feature>
<name>A0A137NRG8_CONC2</name>
<keyword evidence="5" id="KW-0862">Zinc</keyword>
<comment type="similarity">
    <text evidence="9">Belongs to the sal C2H2-type zinc-finger protein family.</text>
</comment>
<dbReference type="AlphaFoldDB" id="A0A137NRG8"/>
<dbReference type="STRING" id="796925.A0A137NRG8"/>
<evidence type="ECO:0000256" key="5">
    <source>
        <dbReference type="ARBA" id="ARBA00022833"/>
    </source>
</evidence>
<feature type="domain" description="C2H2-type" evidence="11">
    <location>
        <begin position="32"/>
        <end position="55"/>
    </location>
</feature>
<dbReference type="OrthoDB" id="6077919at2759"/>
<dbReference type="SMART" id="SM00355">
    <property type="entry name" value="ZnF_C2H2"/>
    <property type="match status" value="2"/>
</dbReference>
<keyword evidence="7" id="KW-0804">Transcription</keyword>
<evidence type="ECO:0000259" key="11">
    <source>
        <dbReference type="PROSITE" id="PS50157"/>
    </source>
</evidence>
<keyword evidence="13" id="KW-1185">Reference proteome</keyword>
<dbReference type="FunFam" id="3.30.160.60:FF:000060">
    <property type="entry name" value="zinc finger protein 436"/>
    <property type="match status" value="1"/>
</dbReference>
<evidence type="ECO:0000256" key="3">
    <source>
        <dbReference type="ARBA" id="ARBA00022737"/>
    </source>
</evidence>
<dbReference type="Gene3D" id="3.30.160.60">
    <property type="entry name" value="Classic Zinc Finger"/>
    <property type="match status" value="2"/>
</dbReference>
<evidence type="ECO:0000256" key="6">
    <source>
        <dbReference type="ARBA" id="ARBA00023015"/>
    </source>
</evidence>
<dbReference type="GO" id="GO:0000978">
    <property type="term" value="F:RNA polymerase II cis-regulatory region sequence-specific DNA binding"/>
    <property type="evidence" value="ECO:0007669"/>
    <property type="project" value="TreeGrafter"/>
</dbReference>
<dbReference type="InterPro" id="IPR051565">
    <property type="entry name" value="Sal_C2H2-zinc-finger"/>
</dbReference>
<dbReference type="PROSITE" id="PS00028">
    <property type="entry name" value="ZINC_FINGER_C2H2_1"/>
    <property type="match status" value="1"/>
</dbReference>
<dbReference type="Proteomes" id="UP000070444">
    <property type="component" value="Unassembled WGS sequence"/>
</dbReference>
<evidence type="ECO:0000256" key="8">
    <source>
        <dbReference type="ARBA" id="ARBA00023242"/>
    </source>
</evidence>
<dbReference type="PANTHER" id="PTHR23233">
    <property type="entry name" value="SAL-LIKE PROTEIN"/>
    <property type="match status" value="1"/>
</dbReference>
<feature type="non-terminal residue" evidence="12">
    <location>
        <position position="1"/>
    </location>
</feature>
<dbReference type="PROSITE" id="PS50157">
    <property type="entry name" value="ZINC_FINGER_C2H2_2"/>
    <property type="match status" value="2"/>
</dbReference>
<keyword evidence="2" id="KW-0479">Metal-binding</keyword>
<protein>
    <recommendedName>
        <fullName evidence="11">C2H2-type domain-containing protein</fullName>
    </recommendedName>
</protein>
<dbReference type="PANTHER" id="PTHR23233:SF84">
    <property type="entry name" value="FI23031P1"/>
    <property type="match status" value="1"/>
</dbReference>
<dbReference type="OMA" id="SIHINTH"/>
<dbReference type="GO" id="GO:0005634">
    <property type="term" value="C:nucleus"/>
    <property type="evidence" value="ECO:0007669"/>
    <property type="project" value="UniProtKB-SubCell"/>
</dbReference>
<dbReference type="SUPFAM" id="SSF57667">
    <property type="entry name" value="beta-beta-alpha zinc fingers"/>
    <property type="match status" value="1"/>
</dbReference>